<dbReference type="PROSITE" id="PS50850">
    <property type="entry name" value="MFS"/>
    <property type="match status" value="1"/>
</dbReference>
<feature type="domain" description="Major facilitator superfamily (MFS) profile" evidence="8">
    <location>
        <begin position="3"/>
        <end position="464"/>
    </location>
</feature>
<protein>
    <submittedName>
        <fullName evidence="10">Facilitated trehalose transporter Tret1-2 homolog</fullName>
    </submittedName>
</protein>
<dbReference type="SUPFAM" id="SSF103473">
    <property type="entry name" value="MFS general substrate transporter"/>
    <property type="match status" value="1"/>
</dbReference>
<dbReference type="PROSITE" id="PS00216">
    <property type="entry name" value="SUGAR_TRANSPORT_1"/>
    <property type="match status" value="1"/>
</dbReference>
<dbReference type="InterPro" id="IPR020846">
    <property type="entry name" value="MFS_dom"/>
</dbReference>
<evidence type="ECO:0000313" key="9">
    <source>
        <dbReference type="Proteomes" id="UP000504629"/>
    </source>
</evidence>
<gene>
    <name evidence="10" type="primary">LOC114242518</name>
</gene>
<name>A0A6J2JIW5_BOMMA</name>
<dbReference type="Pfam" id="PF00083">
    <property type="entry name" value="Sugar_tr"/>
    <property type="match status" value="1"/>
</dbReference>
<evidence type="ECO:0000256" key="2">
    <source>
        <dbReference type="ARBA" id="ARBA00022692"/>
    </source>
</evidence>
<dbReference type="InterPro" id="IPR003663">
    <property type="entry name" value="Sugar/inositol_transpt"/>
</dbReference>
<keyword evidence="3 7" id="KW-1133">Transmembrane helix</keyword>
<feature type="transmembrane region" description="Helical" evidence="7">
    <location>
        <begin position="102"/>
        <end position="127"/>
    </location>
</feature>
<evidence type="ECO:0000256" key="4">
    <source>
        <dbReference type="ARBA" id="ARBA00023136"/>
    </source>
</evidence>
<dbReference type="GeneID" id="114242518"/>
<feature type="transmembrane region" description="Helical" evidence="7">
    <location>
        <begin position="279"/>
        <end position="298"/>
    </location>
</feature>
<evidence type="ECO:0000313" key="10">
    <source>
        <dbReference type="RefSeq" id="XP_028029506.1"/>
    </source>
</evidence>
<dbReference type="PRINTS" id="PR00171">
    <property type="entry name" value="SUGRTRNSPORT"/>
</dbReference>
<dbReference type="InterPro" id="IPR050549">
    <property type="entry name" value="MFS_Trehalose_Transporter"/>
</dbReference>
<evidence type="ECO:0000256" key="6">
    <source>
        <dbReference type="SAM" id="MobiDB-lite"/>
    </source>
</evidence>
<accession>A0A6J2JIW5</accession>
<keyword evidence="5" id="KW-0325">Glycoprotein</keyword>
<dbReference type="InterPro" id="IPR005829">
    <property type="entry name" value="Sugar_transporter_CS"/>
</dbReference>
<reference evidence="10" key="1">
    <citation type="submission" date="2025-08" db="UniProtKB">
        <authorList>
            <consortium name="RefSeq"/>
        </authorList>
    </citation>
    <scope>IDENTIFICATION</scope>
    <source>
        <tissue evidence="10">Silk gland</tissue>
    </source>
</reference>
<feature type="transmembrane region" description="Helical" evidence="7">
    <location>
        <begin position="372"/>
        <end position="397"/>
    </location>
</feature>
<feature type="region of interest" description="Disordered" evidence="6">
    <location>
        <begin position="242"/>
        <end position="261"/>
    </location>
</feature>
<keyword evidence="9" id="KW-1185">Reference proteome</keyword>
<feature type="transmembrane region" description="Helical" evidence="7">
    <location>
        <begin position="438"/>
        <end position="460"/>
    </location>
</feature>
<dbReference type="InterPro" id="IPR036259">
    <property type="entry name" value="MFS_trans_sf"/>
</dbReference>
<dbReference type="PROSITE" id="PS00217">
    <property type="entry name" value="SUGAR_TRANSPORT_2"/>
    <property type="match status" value="1"/>
</dbReference>
<comment type="subcellular location">
    <subcellularLocation>
        <location evidence="1">Membrane</location>
        <topology evidence="1">Multi-pass membrane protein</topology>
    </subcellularLocation>
</comment>
<evidence type="ECO:0000256" key="7">
    <source>
        <dbReference type="SAM" id="Phobius"/>
    </source>
</evidence>
<feature type="transmembrane region" description="Helical" evidence="7">
    <location>
        <begin position="166"/>
        <end position="184"/>
    </location>
</feature>
<feature type="transmembrane region" description="Helical" evidence="7">
    <location>
        <begin position="345"/>
        <end position="366"/>
    </location>
</feature>
<dbReference type="PANTHER" id="PTHR48021:SF33">
    <property type="entry name" value="AT22075P-RELATED"/>
    <property type="match status" value="1"/>
</dbReference>
<dbReference type="InterPro" id="IPR005828">
    <property type="entry name" value="MFS_sugar_transport-like"/>
</dbReference>
<organism evidence="9 10">
    <name type="scientific">Bombyx mandarina</name>
    <name type="common">Wild silk moth</name>
    <name type="synonym">Wild silkworm</name>
    <dbReference type="NCBI Taxonomy" id="7092"/>
    <lineage>
        <taxon>Eukaryota</taxon>
        <taxon>Metazoa</taxon>
        <taxon>Ecdysozoa</taxon>
        <taxon>Arthropoda</taxon>
        <taxon>Hexapoda</taxon>
        <taxon>Insecta</taxon>
        <taxon>Pterygota</taxon>
        <taxon>Neoptera</taxon>
        <taxon>Endopterygota</taxon>
        <taxon>Lepidoptera</taxon>
        <taxon>Glossata</taxon>
        <taxon>Ditrysia</taxon>
        <taxon>Bombycoidea</taxon>
        <taxon>Bombycidae</taxon>
        <taxon>Bombycinae</taxon>
        <taxon>Bombyx</taxon>
    </lineage>
</organism>
<feature type="transmembrane region" description="Helical" evidence="7">
    <location>
        <begin position="139"/>
        <end position="160"/>
    </location>
</feature>
<dbReference type="PANTHER" id="PTHR48021">
    <property type="match status" value="1"/>
</dbReference>
<dbReference type="Gene3D" id="1.20.1250.20">
    <property type="entry name" value="MFS general substrate transporter like domains"/>
    <property type="match status" value="1"/>
</dbReference>
<feature type="transmembrane region" description="Helical" evidence="7">
    <location>
        <begin position="318"/>
        <end position="338"/>
    </location>
</feature>
<sequence length="480" mass="52396">MKGKLNQVFTSFACGYGSLLMGFTNVWPSYTTELFKSELTPLSAPFSETHASLLGSLPSLGAMLGTAITGTLINSLGRKNGGIVLTLFNVLSWTIVELSSSPILILVARFLAGISGGGLLVMAPIFISEIADDSIRGALASSPLFLYCVGVLLSYIIGWFSTYHVIIWISLALSVTGVFLFLLSTESPIYYMRKQREEDARASIARYKGLSPASMGVIDELIRIKQQVVPAIELVSVTAEPDSKAEEAEKEKLNNDDDVHEPTQNVSTIKQLFTTPSSLRGFFTVLTVISMQVFMGIVPVQVYAKEVFRQTDPAKSDLYTVLFALTLCSGTLVTATVADKAGRRVLIIASSALVSLCMASLGYLLQSKSAPSWVTILVILIYCFAFMFGAGSVPYVLLAEVFVPEVQNFASMLIIEWVWFLNFFILIIFSYMTTLVGIHGVFYCFAAVALCNMAVSYIIVPETKGLSNSQIQDVFLKRKN</sequence>
<keyword evidence="2 7" id="KW-0812">Transmembrane</keyword>
<dbReference type="KEGG" id="bman:114242518"/>
<feature type="transmembrane region" description="Helical" evidence="7">
    <location>
        <begin position="80"/>
        <end position="96"/>
    </location>
</feature>
<dbReference type="OrthoDB" id="4142200at2759"/>
<keyword evidence="4 7" id="KW-0472">Membrane</keyword>
<feature type="transmembrane region" description="Helical" evidence="7">
    <location>
        <begin position="50"/>
        <end position="73"/>
    </location>
</feature>
<dbReference type="RefSeq" id="XP_028029506.1">
    <property type="nucleotide sequence ID" value="XM_028173705.1"/>
</dbReference>
<feature type="transmembrane region" description="Helical" evidence="7">
    <location>
        <begin position="409"/>
        <end position="432"/>
    </location>
</feature>
<feature type="transmembrane region" description="Helical" evidence="7">
    <location>
        <begin position="12"/>
        <end position="30"/>
    </location>
</feature>
<dbReference type="AlphaFoldDB" id="A0A6J2JIW5"/>
<evidence type="ECO:0000259" key="8">
    <source>
        <dbReference type="PROSITE" id="PS50850"/>
    </source>
</evidence>
<evidence type="ECO:0000256" key="5">
    <source>
        <dbReference type="ARBA" id="ARBA00023180"/>
    </source>
</evidence>
<dbReference type="GO" id="GO:0016020">
    <property type="term" value="C:membrane"/>
    <property type="evidence" value="ECO:0007669"/>
    <property type="project" value="UniProtKB-SubCell"/>
</dbReference>
<evidence type="ECO:0000256" key="1">
    <source>
        <dbReference type="ARBA" id="ARBA00004141"/>
    </source>
</evidence>
<evidence type="ECO:0000256" key="3">
    <source>
        <dbReference type="ARBA" id="ARBA00022989"/>
    </source>
</evidence>
<proteinExistence type="predicted"/>
<dbReference type="Proteomes" id="UP000504629">
    <property type="component" value="Unplaced"/>
</dbReference>
<dbReference type="GO" id="GO:0022857">
    <property type="term" value="F:transmembrane transporter activity"/>
    <property type="evidence" value="ECO:0007669"/>
    <property type="project" value="InterPro"/>
</dbReference>